<proteinExistence type="predicted"/>
<keyword evidence="2" id="KW-1185">Reference proteome</keyword>
<dbReference type="AlphaFoldDB" id="A0A1G7N6L7"/>
<dbReference type="Proteomes" id="UP000199072">
    <property type="component" value="Unassembled WGS sequence"/>
</dbReference>
<dbReference type="EMBL" id="FNAI01000025">
    <property type="protein sequence ID" value="SDF69596.1"/>
    <property type="molecule type" value="Genomic_DNA"/>
</dbReference>
<evidence type="ECO:0000313" key="2">
    <source>
        <dbReference type="Proteomes" id="UP000199072"/>
    </source>
</evidence>
<evidence type="ECO:0000313" key="1">
    <source>
        <dbReference type="EMBL" id="SDF69596.1"/>
    </source>
</evidence>
<name>A0A1G7N6L7_9SPHI</name>
<accession>A0A1G7N6L7</accession>
<dbReference type="STRING" id="1391627.SAMN05216464_1254"/>
<dbReference type="OrthoDB" id="710556at2"/>
<reference evidence="1 2" key="1">
    <citation type="submission" date="2016-10" db="EMBL/GenBank/DDBJ databases">
        <authorList>
            <person name="de Groot N.N."/>
        </authorList>
    </citation>
    <scope>NUCLEOTIDE SEQUENCE [LARGE SCALE GENOMIC DNA]</scope>
    <source>
        <strain evidence="1 2">47C3B</strain>
    </source>
</reference>
<gene>
    <name evidence="1" type="ORF">SAMN05216464_1254</name>
</gene>
<organism evidence="1 2">
    <name type="scientific">Mucilaginibacter pineti</name>
    <dbReference type="NCBI Taxonomy" id="1391627"/>
    <lineage>
        <taxon>Bacteria</taxon>
        <taxon>Pseudomonadati</taxon>
        <taxon>Bacteroidota</taxon>
        <taxon>Sphingobacteriia</taxon>
        <taxon>Sphingobacteriales</taxon>
        <taxon>Sphingobacteriaceae</taxon>
        <taxon>Mucilaginibacter</taxon>
    </lineage>
</organism>
<protein>
    <submittedName>
        <fullName evidence="1">Uncharacterized protein</fullName>
    </submittedName>
</protein>
<sequence length="139" mass="15544">MENVPNGTYAMVNPQVENDPAKRQGMVGMIVDTNIDNDDIWVSFGKSEVGLYSTNALMVLQKPDIISQNAMDKRFEISGADFKQLMEISLLQADRRPENAKTALEMARSSEAVMQNSLTTLQDKLGLELNYEMAAGRRR</sequence>
<dbReference type="RefSeq" id="WP_091157225.1">
    <property type="nucleotide sequence ID" value="NZ_FNAI01000025.1"/>
</dbReference>